<name>A0ABV7YCZ4_9ACTN</name>
<keyword evidence="2" id="KW-1185">Reference proteome</keyword>
<sequence length="48" mass="5418">MSAPLTSQGRLWQLALSCGDCPQGGSHSWVYFKEAKQWTCIKCKSSRR</sequence>
<gene>
    <name evidence="1" type="ORF">ACFOUW_14515</name>
</gene>
<dbReference type="RefSeq" id="WP_205120600.1">
    <property type="nucleotide sequence ID" value="NZ_JAFBCM010000001.1"/>
</dbReference>
<comment type="caution">
    <text evidence="1">The sequence shown here is derived from an EMBL/GenBank/DDBJ whole genome shotgun (WGS) entry which is preliminary data.</text>
</comment>
<evidence type="ECO:0000313" key="2">
    <source>
        <dbReference type="Proteomes" id="UP001595699"/>
    </source>
</evidence>
<dbReference type="EMBL" id="JBHRZH010000012">
    <property type="protein sequence ID" value="MFC3762053.1"/>
    <property type="molecule type" value="Genomic_DNA"/>
</dbReference>
<accession>A0ABV7YCZ4</accession>
<dbReference type="Proteomes" id="UP001595699">
    <property type="component" value="Unassembled WGS sequence"/>
</dbReference>
<proteinExistence type="predicted"/>
<protein>
    <submittedName>
        <fullName evidence="1">Uncharacterized protein</fullName>
    </submittedName>
</protein>
<reference evidence="2" key="1">
    <citation type="journal article" date="2019" name="Int. J. Syst. Evol. Microbiol.">
        <title>The Global Catalogue of Microorganisms (GCM) 10K type strain sequencing project: providing services to taxonomists for standard genome sequencing and annotation.</title>
        <authorList>
            <consortium name="The Broad Institute Genomics Platform"/>
            <consortium name="The Broad Institute Genome Sequencing Center for Infectious Disease"/>
            <person name="Wu L."/>
            <person name="Ma J."/>
        </authorList>
    </citation>
    <scope>NUCLEOTIDE SEQUENCE [LARGE SCALE GENOMIC DNA]</scope>
    <source>
        <strain evidence="2">CGMCC 4.7241</strain>
    </source>
</reference>
<evidence type="ECO:0000313" key="1">
    <source>
        <dbReference type="EMBL" id="MFC3762053.1"/>
    </source>
</evidence>
<organism evidence="1 2">
    <name type="scientific">Tenggerimyces flavus</name>
    <dbReference type="NCBI Taxonomy" id="1708749"/>
    <lineage>
        <taxon>Bacteria</taxon>
        <taxon>Bacillati</taxon>
        <taxon>Actinomycetota</taxon>
        <taxon>Actinomycetes</taxon>
        <taxon>Propionibacteriales</taxon>
        <taxon>Nocardioidaceae</taxon>
        <taxon>Tenggerimyces</taxon>
    </lineage>
</organism>